<evidence type="ECO:0000256" key="1">
    <source>
        <dbReference type="ARBA" id="ARBA00022532"/>
    </source>
</evidence>
<proteinExistence type="inferred from homology"/>
<feature type="binding site" evidence="4 7">
    <location>
        <position position="32"/>
    </location>
    <ligand>
        <name>NAD(+)</name>
        <dbReference type="ChEBI" id="CHEBI:57540"/>
    </ligand>
</feature>
<dbReference type="InterPro" id="IPR022383">
    <property type="entry name" value="Lactate/malate_DH_C"/>
</dbReference>
<dbReference type="Gene3D" id="3.40.50.720">
    <property type="entry name" value="NAD(P)-binding Rossmann-like Domain"/>
    <property type="match status" value="1"/>
</dbReference>
<evidence type="ECO:0000256" key="6">
    <source>
        <dbReference type="PIRSR" id="PIRSR000102-2"/>
    </source>
</evidence>
<dbReference type="EMBL" id="LJUJ01000021">
    <property type="protein sequence ID" value="KPK62997.1"/>
    <property type="molecule type" value="Genomic_DNA"/>
</dbReference>
<dbReference type="InterPro" id="IPR036291">
    <property type="entry name" value="NAD(P)-bd_dom_sf"/>
</dbReference>
<dbReference type="InterPro" id="IPR011275">
    <property type="entry name" value="Malate_DH_type3"/>
</dbReference>
<evidence type="ECO:0000256" key="7">
    <source>
        <dbReference type="PIRSR" id="PIRSR000102-3"/>
    </source>
</evidence>
<feature type="binding site" evidence="4 7">
    <location>
        <begin position="8"/>
        <end position="13"/>
    </location>
    <ligand>
        <name>NAD(+)</name>
        <dbReference type="ChEBI" id="CHEBI:57540"/>
    </ligand>
</feature>
<dbReference type="FunFam" id="3.90.110.10:FF:000004">
    <property type="entry name" value="Malate dehydrogenase"/>
    <property type="match status" value="1"/>
</dbReference>
<evidence type="ECO:0000256" key="2">
    <source>
        <dbReference type="ARBA" id="ARBA00023002"/>
    </source>
</evidence>
<accession>A0A0S8FQJ9</accession>
<dbReference type="SUPFAM" id="SSF56327">
    <property type="entry name" value="LDH C-terminal domain-like"/>
    <property type="match status" value="1"/>
</dbReference>
<organism evidence="10 11">
    <name type="scientific">candidate division WOR_3 bacterium SM23_42</name>
    <dbReference type="NCBI Taxonomy" id="1703779"/>
    <lineage>
        <taxon>Bacteria</taxon>
        <taxon>Bacteria division WOR-3</taxon>
    </lineage>
</organism>
<feature type="binding site" evidence="4 6">
    <location>
        <position position="81"/>
    </location>
    <ligand>
        <name>substrate</name>
    </ligand>
</feature>
<dbReference type="AlphaFoldDB" id="A0A0S8FQJ9"/>
<comment type="similarity">
    <text evidence="4">Belongs to the LDH/MDH superfamily. MDH type 3 family.</text>
</comment>
<evidence type="ECO:0000313" key="11">
    <source>
        <dbReference type="Proteomes" id="UP000051373"/>
    </source>
</evidence>
<feature type="domain" description="Lactate/malate dehydrogenase N-terminal" evidence="8">
    <location>
        <begin position="3"/>
        <end position="141"/>
    </location>
</feature>
<keyword evidence="2 4" id="KW-0560">Oxidoreductase</keyword>
<dbReference type="PANTHER" id="PTHR43128:SF16">
    <property type="entry name" value="L-LACTATE DEHYDROGENASE"/>
    <property type="match status" value="1"/>
</dbReference>
<protein>
    <recommendedName>
        <fullName evidence="4">Malate dehydrogenase</fullName>
        <ecNumber evidence="4">1.1.1.37</ecNumber>
    </recommendedName>
</protein>
<dbReference type="SUPFAM" id="SSF51735">
    <property type="entry name" value="NAD(P)-binding Rossmann-fold domains"/>
    <property type="match status" value="1"/>
</dbReference>
<dbReference type="Pfam" id="PF00056">
    <property type="entry name" value="Ldh_1_N"/>
    <property type="match status" value="1"/>
</dbReference>
<dbReference type="PIRSF" id="PIRSF000102">
    <property type="entry name" value="Lac_mal_DH"/>
    <property type="match status" value="1"/>
</dbReference>
<evidence type="ECO:0000256" key="5">
    <source>
        <dbReference type="PIRSR" id="PIRSR000102-1"/>
    </source>
</evidence>
<feature type="binding site" evidence="4 6">
    <location>
        <position position="87"/>
    </location>
    <ligand>
        <name>substrate</name>
    </ligand>
</feature>
<dbReference type="GO" id="GO:0006089">
    <property type="term" value="P:lactate metabolic process"/>
    <property type="evidence" value="ECO:0007669"/>
    <property type="project" value="TreeGrafter"/>
</dbReference>
<comment type="function">
    <text evidence="4">Catalyzes the reversible oxidation of malate to oxaloacetate.</text>
</comment>
<feature type="domain" description="Lactate/malate dehydrogenase C-terminal" evidence="9">
    <location>
        <begin position="146"/>
        <end position="306"/>
    </location>
</feature>
<feature type="binding site" evidence="4 6">
    <location>
        <position position="119"/>
    </location>
    <ligand>
        <name>substrate</name>
    </ligand>
</feature>
<feature type="binding site" evidence="4 6">
    <location>
        <position position="150"/>
    </location>
    <ligand>
        <name>substrate</name>
    </ligand>
</feature>
<dbReference type="Proteomes" id="UP000051373">
    <property type="component" value="Unassembled WGS sequence"/>
</dbReference>
<evidence type="ECO:0000256" key="4">
    <source>
        <dbReference type="HAMAP-Rule" id="MF_00487"/>
    </source>
</evidence>
<dbReference type="Pfam" id="PF02866">
    <property type="entry name" value="Ldh_1_C"/>
    <property type="match status" value="1"/>
</dbReference>
<comment type="catalytic activity">
    <reaction evidence="4">
        <text>(S)-malate + NAD(+) = oxaloacetate + NADH + H(+)</text>
        <dbReference type="Rhea" id="RHEA:21432"/>
        <dbReference type="ChEBI" id="CHEBI:15378"/>
        <dbReference type="ChEBI" id="CHEBI:15589"/>
        <dbReference type="ChEBI" id="CHEBI:16452"/>
        <dbReference type="ChEBI" id="CHEBI:57540"/>
        <dbReference type="ChEBI" id="CHEBI:57945"/>
        <dbReference type="EC" id="1.1.1.37"/>
    </reaction>
</comment>
<dbReference type="NCBIfam" id="TIGR01763">
    <property type="entry name" value="MalateDH_bact"/>
    <property type="match status" value="1"/>
</dbReference>
<comment type="caution">
    <text evidence="10">The sequence shown here is derived from an EMBL/GenBank/DDBJ whole genome shotgun (WGS) entry which is preliminary data.</text>
</comment>
<dbReference type="InterPro" id="IPR001557">
    <property type="entry name" value="L-lactate/malate_DH"/>
</dbReference>
<evidence type="ECO:0000259" key="8">
    <source>
        <dbReference type="Pfam" id="PF00056"/>
    </source>
</evidence>
<dbReference type="GO" id="GO:0006099">
    <property type="term" value="P:tricarboxylic acid cycle"/>
    <property type="evidence" value="ECO:0007669"/>
    <property type="project" value="UniProtKB-UniRule"/>
</dbReference>
<name>A0A0S8FQJ9_UNCW3</name>
<gene>
    <name evidence="4" type="primary">mdh</name>
    <name evidence="10" type="ORF">AMJ83_08975</name>
</gene>
<dbReference type="STRING" id="1703779.AMJ83_08975"/>
<evidence type="ECO:0000256" key="3">
    <source>
        <dbReference type="ARBA" id="ARBA00023027"/>
    </source>
</evidence>
<reference evidence="10 11" key="1">
    <citation type="journal article" date="2015" name="Microbiome">
        <title>Genomic resolution of linkages in carbon, nitrogen, and sulfur cycling among widespread estuary sediment bacteria.</title>
        <authorList>
            <person name="Baker B.J."/>
            <person name="Lazar C.S."/>
            <person name="Teske A.P."/>
            <person name="Dick G.J."/>
        </authorList>
    </citation>
    <scope>NUCLEOTIDE SEQUENCE [LARGE SCALE GENOMIC DNA]</scope>
    <source>
        <strain evidence="10">SM23_42</strain>
    </source>
</reference>
<dbReference type="HAMAP" id="MF_00487">
    <property type="entry name" value="Malate_dehydrog_3"/>
    <property type="match status" value="1"/>
</dbReference>
<keyword evidence="3 4" id="KW-0520">NAD</keyword>
<feature type="active site" description="Proton acceptor" evidence="4 5">
    <location>
        <position position="174"/>
    </location>
</feature>
<dbReference type="GO" id="GO:0004459">
    <property type="term" value="F:L-lactate dehydrogenase (NAD+) activity"/>
    <property type="evidence" value="ECO:0007669"/>
    <property type="project" value="TreeGrafter"/>
</dbReference>
<evidence type="ECO:0000259" key="9">
    <source>
        <dbReference type="Pfam" id="PF02866"/>
    </source>
</evidence>
<dbReference type="NCBIfam" id="NF004863">
    <property type="entry name" value="PRK06223.1"/>
    <property type="match status" value="1"/>
</dbReference>
<dbReference type="PANTHER" id="PTHR43128">
    <property type="entry name" value="L-2-HYDROXYCARBOXYLATE DEHYDROGENASE (NAD(P)(+))"/>
    <property type="match status" value="1"/>
</dbReference>
<dbReference type="InterPro" id="IPR015955">
    <property type="entry name" value="Lactate_DH/Glyco_Ohase_4_C"/>
</dbReference>
<dbReference type="EC" id="1.1.1.37" evidence="4"/>
<dbReference type="FunFam" id="3.40.50.720:FF:000018">
    <property type="entry name" value="Malate dehydrogenase"/>
    <property type="match status" value="1"/>
</dbReference>
<dbReference type="PRINTS" id="PR00086">
    <property type="entry name" value="LLDHDRGNASE"/>
</dbReference>
<dbReference type="Gene3D" id="3.90.110.10">
    <property type="entry name" value="Lactate dehydrogenase/glycoside hydrolase, family 4, C-terminal"/>
    <property type="match status" value="1"/>
</dbReference>
<feature type="binding site" evidence="4 7">
    <location>
        <position position="94"/>
    </location>
    <ligand>
        <name>NAD(+)</name>
        <dbReference type="ChEBI" id="CHEBI:57540"/>
    </ligand>
</feature>
<dbReference type="InterPro" id="IPR001236">
    <property type="entry name" value="Lactate/malate_DH_N"/>
</dbReference>
<dbReference type="PATRIC" id="fig|1703779.3.peg.758"/>
<evidence type="ECO:0000313" key="10">
    <source>
        <dbReference type="EMBL" id="KPK62997.1"/>
    </source>
</evidence>
<feature type="binding site" evidence="4 7">
    <location>
        <begin position="117"/>
        <end position="119"/>
    </location>
    <ligand>
        <name>NAD(+)</name>
        <dbReference type="ChEBI" id="CHEBI:57540"/>
    </ligand>
</feature>
<keyword evidence="1 4" id="KW-0816">Tricarboxylic acid cycle</keyword>
<dbReference type="GO" id="GO:0030060">
    <property type="term" value="F:L-malate dehydrogenase (NAD+) activity"/>
    <property type="evidence" value="ECO:0007669"/>
    <property type="project" value="UniProtKB-UniRule"/>
</dbReference>
<dbReference type="CDD" id="cd01339">
    <property type="entry name" value="LDH-like_MDH"/>
    <property type="match status" value="1"/>
</dbReference>
<sequence length="311" mass="33608">MKKVTIIGAGNVGSSVALYLAEHKIADVYLVDIVEGLPEGKALDAEEAAPIRRYDIELRGCTDFSCMVDSDIVVITAGIARRPGMSRDDLLNTNAKIIKSVSEKAAQYAPNSIIIMVTNPLDVMAYLTLKTTGFALKRIVGMAGILDSIRFRYFVSNKLGISVIDTTAMVLGGHGDSMVPLPRYSTVAGIPITELMSKDDIDKIIERTRKGGAEIVGYLKTGSAYYAPAAAVAKMVECIVRDKRRILPCSAYLRGEYGIEGLFVGVPVMLGKNGVEKIIELELIPEEREALHTSASAVKTVIEKLENLGII</sequence>